<evidence type="ECO:0000256" key="2">
    <source>
        <dbReference type="NCBIfam" id="TIGR00542"/>
    </source>
</evidence>
<sequence>MVRPIGIYEKATPKQLTWLERLYFAKELGFDFVEMSIDESDARLERLDWTKEERLTIVKNIFETGVRIPTICFSGHRRYPLGSDNPEIEAKSLELMKKCIELAQDLGVRTIQLAGYDVYYEEKSPETRVRFMKNLRQACDWAEEAQVILAIEIMDDPFINSIEKYLAVAKEINSPYLFVYPDTGNVSAWHNDLWSEFYLGHHAIAAIHLKDTYPVTENSKGQFRDVPFGQGCVDWEALFDVLKRTNYNGPFLIEMWSENCETVEETKAAIKEAQDFLYPLIEKAGLKTW</sequence>
<dbReference type="InterPro" id="IPR004560">
    <property type="entry name" value="L-Ru-5P_3-Epase"/>
</dbReference>
<dbReference type="GO" id="GO:0006281">
    <property type="term" value="P:DNA repair"/>
    <property type="evidence" value="ECO:0007669"/>
    <property type="project" value="InterPro"/>
</dbReference>
<protein>
    <recommendedName>
        <fullName evidence="2">L-ribulose-5-phosphate 3-epimerase</fullName>
    </recommendedName>
</protein>
<dbReference type="InterPro" id="IPR001719">
    <property type="entry name" value="AP_endonuc_2"/>
</dbReference>
<keyword evidence="1" id="KW-0413">Isomerase</keyword>
<dbReference type="GO" id="GO:0019852">
    <property type="term" value="P:L-ascorbic acid metabolic process"/>
    <property type="evidence" value="ECO:0007669"/>
    <property type="project" value="TreeGrafter"/>
</dbReference>
<accession>A0A934PAE3</accession>
<dbReference type="RefSeq" id="WP_199567934.1">
    <property type="nucleotide sequence ID" value="NZ_JAENBP010000005.1"/>
</dbReference>
<dbReference type="Pfam" id="PF01261">
    <property type="entry name" value="AP_endonuc_2"/>
    <property type="match status" value="1"/>
</dbReference>
<organism evidence="4 5">
    <name type="scientific">Streptococcus zalophi</name>
    <dbReference type="NCBI Taxonomy" id="640031"/>
    <lineage>
        <taxon>Bacteria</taxon>
        <taxon>Bacillati</taxon>
        <taxon>Bacillota</taxon>
        <taxon>Bacilli</taxon>
        <taxon>Lactobacillales</taxon>
        <taxon>Streptococcaceae</taxon>
        <taxon>Streptococcus</taxon>
    </lineage>
</organism>
<dbReference type="InterPro" id="IPR013022">
    <property type="entry name" value="Xyl_isomerase-like_TIM-brl"/>
</dbReference>
<name>A0A934PAE3_9STRE</name>
<dbReference type="GO" id="GO:0034015">
    <property type="term" value="F:L-ribulose-5-phosphate 3-epimerase activity"/>
    <property type="evidence" value="ECO:0007669"/>
    <property type="project" value="TreeGrafter"/>
</dbReference>
<comment type="caution">
    <text evidence="4">The sequence shown here is derived from an EMBL/GenBank/DDBJ whole genome shotgun (WGS) entry which is preliminary data.</text>
</comment>
<feature type="domain" description="Xylose isomerase-like TIM barrel" evidence="3">
    <location>
        <begin position="23"/>
        <end position="278"/>
    </location>
</feature>
<evidence type="ECO:0000313" key="4">
    <source>
        <dbReference type="EMBL" id="MBJ8350020.1"/>
    </source>
</evidence>
<dbReference type="GO" id="GO:0008270">
    <property type="term" value="F:zinc ion binding"/>
    <property type="evidence" value="ECO:0007669"/>
    <property type="project" value="InterPro"/>
</dbReference>
<dbReference type="EMBL" id="JAENBP010000005">
    <property type="protein sequence ID" value="MBJ8350020.1"/>
    <property type="molecule type" value="Genomic_DNA"/>
</dbReference>
<reference evidence="4 5" key="1">
    <citation type="journal article" date="2021" name="Int. J. Syst. Evol. Microbiol.">
        <title>Streptococcus vicugnae sp. nov., isolated from faeces of alpacas (Vicugna pacos) and cattle (Bos taurus), Streptococcus zalophi sp. nov., and Streptococcus pacificus sp. nov., isolated from respiratory tract of California sea lions (Zalophus californianus).</title>
        <authorList>
            <person name="Volokhov D.V."/>
            <person name="Zagorodnyaya T.A."/>
            <person name="Shen Z."/>
            <person name="Blom J."/>
            <person name="Furtak V.A."/>
            <person name="Eisenberg T."/>
            <person name="Fan P."/>
            <person name="Jeong K.C."/>
            <person name="Gao Y."/>
            <person name="Zhang S."/>
            <person name="Amselle M."/>
        </authorList>
    </citation>
    <scope>NUCLEOTIDE SEQUENCE [LARGE SCALE GENOMIC DNA]</scope>
    <source>
        <strain evidence="5">CSL7508-lung</strain>
    </source>
</reference>
<dbReference type="CDD" id="cd00019">
    <property type="entry name" value="AP2Ec"/>
    <property type="match status" value="1"/>
</dbReference>
<dbReference type="NCBIfam" id="TIGR00542">
    <property type="entry name" value="hxl6Piso_put"/>
    <property type="match status" value="1"/>
</dbReference>
<evidence type="ECO:0000313" key="5">
    <source>
        <dbReference type="Proteomes" id="UP000644875"/>
    </source>
</evidence>
<dbReference type="InterPro" id="IPR050417">
    <property type="entry name" value="Sugar_Epim/Isomerase"/>
</dbReference>
<dbReference type="PANTHER" id="PTHR43489:SF1">
    <property type="entry name" value="L-RIBULOSE-5-PHOSPHATE 3-EPIMERASE SGBU-RELATED"/>
    <property type="match status" value="1"/>
</dbReference>
<proteinExistence type="predicted"/>
<dbReference type="NCBIfam" id="NF009689">
    <property type="entry name" value="PRK13210.1"/>
    <property type="match status" value="1"/>
</dbReference>
<dbReference type="SUPFAM" id="SSF51658">
    <property type="entry name" value="Xylose isomerase-like"/>
    <property type="match status" value="1"/>
</dbReference>
<dbReference type="GO" id="GO:0003677">
    <property type="term" value="F:DNA binding"/>
    <property type="evidence" value="ECO:0007669"/>
    <property type="project" value="InterPro"/>
</dbReference>
<dbReference type="NCBIfam" id="NF009688">
    <property type="entry name" value="PRK13209.1"/>
    <property type="match status" value="1"/>
</dbReference>
<evidence type="ECO:0000256" key="1">
    <source>
        <dbReference type="ARBA" id="ARBA00023235"/>
    </source>
</evidence>
<dbReference type="AlphaFoldDB" id="A0A934PAE3"/>
<dbReference type="Proteomes" id="UP000644875">
    <property type="component" value="Unassembled WGS sequence"/>
</dbReference>
<evidence type="ECO:0000259" key="3">
    <source>
        <dbReference type="Pfam" id="PF01261"/>
    </source>
</evidence>
<dbReference type="Gene3D" id="3.20.20.150">
    <property type="entry name" value="Divalent-metal-dependent TIM barrel enzymes"/>
    <property type="match status" value="1"/>
</dbReference>
<dbReference type="PANTHER" id="PTHR43489">
    <property type="entry name" value="ISOMERASE"/>
    <property type="match status" value="1"/>
</dbReference>
<dbReference type="GO" id="GO:0016861">
    <property type="term" value="F:intramolecular oxidoreductase activity, interconverting aldoses and ketoses"/>
    <property type="evidence" value="ECO:0007669"/>
    <property type="project" value="InterPro"/>
</dbReference>
<gene>
    <name evidence="4" type="ORF">JHK64_05170</name>
</gene>
<keyword evidence="5" id="KW-1185">Reference proteome</keyword>
<dbReference type="InterPro" id="IPR036237">
    <property type="entry name" value="Xyl_isomerase-like_sf"/>
</dbReference>